<organism evidence="2">
    <name type="scientific">uncultured Chloroflexota bacterium</name>
    <dbReference type="NCBI Taxonomy" id="166587"/>
    <lineage>
        <taxon>Bacteria</taxon>
        <taxon>Bacillati</taxon>
        <taxon>Chloroflexota</taxon>
        <taxon>environmental samples</taxon>
    </lineage>
</organism>
<feature type="region of interest" description="Disordered" evidence="1">
    <location>
        <begin position="16"/>
        <end position="57"/>
    </location>
</feature>
<gene>
    <name evidence="2" type="ORF">AVDCRST_MAG77-1121</name>
</gene>
<protein>
    <submittedName>
        <fullName evidence="2">Uncharacterized protein</fullName>
    </submittedName>
</protein>
<sequence>MFRSFPVEHMFKNYANSRGPAHRRSARPSHAASPAGQGDAPWHPRTGLPDHRAGLDTRFVPNGPADFLLQEQLAFDARRSERVLVCGHPPLVPTARSFFSRLEYGRTVLDRLADASAPAHRQSEILRVAAPQAGEVDPQVPVPPAS</sequence>
<dbReference type="AlphaFoldDB" id="A0A6J4HVS9"/>
<accession>A0A6J4HVS9</accession>
<name>A0A6J4HVS9_9CHLR</name>
<reference evidence="2" key="1">
    <citation type="submission" date="2020-02" db="EMBL/GenBank/DDBJ databases">
        <authorList>
            <person name="Meier V. D."/>
        </authorList>
    </citation>
    <scope>NUCLEOTIDE SEQUENCE</scope>
    <source>
        <strain evidence="2">AVDCRST_MAG77</strain>
    </source>
</reference>
<evidence type="ECO:0000313" key="2">
    <source>
        <dbReference type="EMBL" id="CAA9233324.1"/>
    </source>
</evidence>
<dbReference type="EMBL" id="CADCTC010000073">
    <property type="protein sequence ID" value="CAA9233324.1"/>
    <property type="molecule type" value="Genomic_DNA"/>
</dbReference>
<proteinExistence type="predicted"/>
<evidence type="ECO:0000256" key="1">
    <source>
        <dbReference type="SAM" id="MobiDB-lite"/>
    </source>
</evidence>